<dbReference type="InterPro" id="IPR038142">
    <property type="entry name" value="Cytochrome_P460_sp"/>
</dbReference>
<reference evidence="4" key="2">
    <citation type="journal article" date="2024" name="Environ. Microbiol.">
        <title>Genome analysis and description of Tunturibacter gen. nov. expands the diversity of Terriglobia in tundra soils.</title>
        <authorList>
            <person name="Messyasz A."/>
            <person name="Mannisto M.K."/>
            <person name="Kerkhof L.J."/>
            <person name="Haggblom M.M."/>
        </authorList>
    </citation>
    <scope>NUCLEOTIDE SEQUENCE</scope>
    <source>
        <strain evidence="4">X5P6</strain>
    </source>
</reference>
<dbReference type="Pfam" id="PF16694">
    <property type="entry name" value="Cytochrome_P460"/>
    <property type="match status" value="1"/>
</dbReference>
<name>A0AAU7ZWD5_9BACT</name>
<dbReference type="InterPro" id="IPR032033">
    <property type="entry name" value="Cytochrome_P460"/>
</dbReference>
<evidence type="ECO:0000256" key="1">
    <source>
        <dbReference type="SAM" id="MobiDB-lite"/>
    </source>
</evidence>
<gene>
    <name evidence="4" type="ORF">RBB77_10125</name>
</gene>
<dbReference type="RefSeq" id="WP_434557107.1">
    <property type="nucleotide sequence ID" value="NZ_CP132942.1"/>
</dbReference>
<feature type="chain" id="PRO_5043605320" evidence="2">
    <location>
        <begin position="27"/>
        <end position="207"/>
    </location>
</feature>
<dbReference type="KEGG" id="tpsc:RBB77_10125"/>
<feature type="domain" description="Cytochrome P460" evidence="3">
    <location>
        <begin position="47"/>
        <end position="128"/>
    </location>
</feature>
<organism evidence="4">
    <name type="scientific">Tunturiibacter psychrotolerans</name>
    <dbReference type="NCBI Taxonomy" id="3069686"/>
    <lineage>
        <taxon>Bacteria</taxon>
        <taxon>Pseudomonadati</taxon>
        <taxon>Acidobacteriota</taxon>
        <taxon>Terriglobia</taxon>
        <taxon>Terriglobales</taxon>
        <taxon>Acidobacteriaceae</taxon>
        <taxon>Tunturiibacter</taxon>
    </lineage>
</organism>
<feature type="region of interest" description="Disordered" evidence="1">
    <location>
        <begin position="179"/>
        <end position="199"/>
    </location>
</feature>
<keyword evidence="2" id="KW-0732">Signal</keyword>
<feature type="region of interest" description="Disordered" evidence="1">
    <location>
        <begin position="128"/>
        <end position="149"/>
    </location>
</feature>
<dbReference type="AlphaFoldDB" id="A0AAU7ZWD5"/>
<evidence type="ECO:0000256" key="2">
    <source>
        <dbReference type="SAM" id="SignalP"/>
    </source>
</evidence>
<evidence type="ECO:0000259" key="3">
    <source>
        <dbReference type="Pfam" id="PF16694"/>
    </source>
</evidence>
<accession>A0AAU7ZWD5</accession>
<reference evidence="4" key="1">
    <citation type="submission" date="2023-08" db="EMBL/GenBank/DDBJ databases">
        <authorList>
            <person name="Messyasz A."/>
            <person name="Mannisto M.K."/>
            <person name="Kerkhof L.J."/>
            <person name="Haggblom M."/>
        </authorList>
    </citation>
    <scope>NUCLEOTIDE SEQUENCE</scope>
    <source>
        <strain evidence="4">X5P6</strain>
    </source>
</reference>
<feature type="signal peptide" evidence="2">
    <location>
        <begin position="1"/>
        <end position="26"/>
    </location>
</feature>
<evidence type="ECO:0000313" key="4">
    <source>
        <dbReference type="EMBL" id="XCB35228.1"/>
    </source>
</evidence>
<proteinExistence type="predicted"/>
<dbReference type="EMBL" id="CP132942">
    <property type="protein sequence ID" value="XCB35228.1"/>
    <property type="molecule type" value="Genomic_DNA"/>
</dbReference>
<protein>
    <submittedName>
        <fullName evidence="4">Cytochrome P460 family protein</fullName>
    </submittedName>
</protein>
<dbReference type="Gene3D" id="3.50.70.20">
    <property type="entry name" value="Cytochrome P460"/>
    <property type="match status" value="1"/>
</dbReference>
<sequence>MKSRRILICVGLVTSLAVVSGIAIHAAQDQNQYSLKVPNGLAVSEFKGYESWQLISISQRGDMIAGILGNPVIIAAYQSGIPGNGKPFPDGSKMAKIHWSARKADTEPGEPFVLGAQHDIDFMVKDTRGSRTDMDGATASSSWMPPPRPLGSAICRTIHRRGMMQSAALRATRTRRIGTTSSHNTRRGKRRGAIEPKEHPLAAIAGC</sequence>